<dbReference type="AlphaFoldDB" id="A0AAV2CSW5"/>
<name>A0AAV2CSW5_9ROSI</name>
<evidence type="ECO:0000313" key="2">
    <source>
        <dbReference type="EMBL" id="CAL1359667.1"/>
    </source>
</evidence>
<feature type="compositionally biased region" description="Basic residues" evidence="1">
    <location>
        <begin position="17"/>
        <end position="27"/>
    </location>
</feature>
<feature type="compositionally biased region" description="Pro residues" evidence="1">
    <location>
        <begin position="91"/>
        <end position="103"/>
    </location>
</feature>
<organism evidence="2 3">
    <name type="scientific">Linum trigynum</name>
    <dbReference type="NCBI Taxonomy" id="586398"/>
    <lineage>
        <taxon>Eukaryota</taxon>
        <taxon>Viridiplantae</taxon>
        <taxon>Streptophyta</taxon>
        <taxon>Embryophyta</taxon>
        <taxon>Tracheophyta</taxon>
        <taxon>Spermatophyta</taxon>
        <taxon>Magnoliopsida</taxon>
        <taxon>eudicotyledons</taxon>
        <taxon>Gunneridae</taxon>
        <taxon>Pentapetalae</taxon>
        <taxon>rosids</taxon>
        <taxon>fabids</taxon>
        <taxon>Malpighiales</taxon>
        <taxon>Linaceae</taxon>
        <taxon>Linum</taxon>
    </lineage>
</organism>
<protein>
    <submittedName>
        <fullName evidence="2">Uncharacterized protein</fullName>
    </submittedName>
</protein>
<reference evidence="2 3" key="1">
    <citation type="submission" date="2024-04" db="EMBL/GenBank/DDBJ databases">
        <authorList>
            <person name="Fracassetti M."/>
        </authorList>
    </citation>
    <scope>NUCLEOTIDE SEQUENCE [LARGE SCALE GENOMIC DNA]</scope>
</reference>
<evidence type="ECO:0000256" key="1">
    <source>
        <dbReference type="SAM" id="MobiDB-lite"/>
    </source>
</evidence>
<dbReference type="EMBL" id="OZ034814">
    <property type="protein sequence ID" value="CAL1359667.1"/>
    <property type="molecule type" value="Genomic_DNA"/>
</dbReference>
<feature type="region of interest" description="Disordered" evidence="1">
    <location>
        <begin position="76"/>
        <end position="106"/>
    </location>
</feature>
<accession>A0AAV2CSW5</accession>
<sequence length="122" mass="13665">MQHIEGIASRSTDKHHFDRHSHWHPHSSHSGTYEGHSTGFEESPLRSIRFLGSFGPFWFIEGLPLPLEVPPLEQPLARAPGRRRGPVLQRPAPPPPPPAPPTSDPLVQRIYRLETHVVGLTS</sequence>
<feature type="region of interest" description="Disordered" evidence="1">
    <location>
        <begin position="1"/>
        <end position="40"/>
    </location>
</feature>
<evidence type="ECO:0000313" key="3">
    <source>
        <dbReference type="Proteomes" id="UP001497516"/>
    </source>
</evidence>
<gene>
    <name evidence="2" type="ORF">LTRI10_LOCUS7141</name>
</gene>
<dbReference type="Proteomes" id="UP001497516">
    <property type="component" value="Chromosome 10"/>
</dbReference>
<proteinExistence type="predicted"/>
<keyword evidence="3" id="KW-1185">Reference proteome</keyword>